<protein>
    <recommendedName>
        <fullName evidence="5">C3H1-type domain-containing protein</fullName>
    </recommendedName>
</protein>
<dbReference type="EMBL" id="CABIJS010000377">
    <property type="protein sequence ID" value="VUZ50472.1"/>
    <property type="molecule type" value="Genomic_DNA"/>
</dbReference>
<organism evidence="6 7">
    <name type="scientific">Hymenolepis diminuta</name>
    <name type="common">Rat tapeworm</name>
    <dbReference type="NCBI Taxonomy" id="6216"/>
    <lineage>
        <taxon>Eukaryota</taxon>
        <taxon>Metazoa</taxon>
        <taxon>Spiralia</taxon>
        <taxon>Lophotrochozoa</taxon>
        <taxon>Platyhelminthes</taxon>
        <taxon>Cestoda</taxon>
        <taxon>Eucestoda</taxon>
        <taxon>Cyclophyllidea</taxon>
        <taxon>Hymenolepididae</taxon>
        <taxon>Hymenolepis</taxon>
    </lineage>
</organism>
<feature type="region of interest" description="Disordered" evidence="3">
    <location>
        <begin position="102"/>
        <end position="122"/>
    </location>
</feature>
<evidence type="ECO:0000313" key="7">
    <source>
        <dbReference type="Proteomes" id="UP000321570"/>
    </source>
</evidence>
<dbReference type="PROSITE" id="PS50103">
    <property type="entry name" value="ZF_C3H1"/>
    <property type="match status" value="1"/>
</dbReference>
<evidence type="ECO:0000256" key="3">
    <source>
        <dbReference type="SAM" id="MobiDB-lite"/>
    </source>
</evidence>
<feature type="region of interest" description="Disordered" evidence="3">
    <location>
        <begin position="178"/>
        <end position="199"/>
    </location>
</feature>
<accession>A0A564YT90</accession>
<proteinExistence type="predicted"/>
<reference evidence="6 7" key="1">
    <citation type="submission" date="2019-07" db="EMBL/GenBank/DDBJ databases">
        <authorList>
            <person name="Jastrzebski P J."/>
            <person name="Paukszto L."/>
            <person name="Jastrzebski P J."/>
        </authorList>
    </citation>
    <scope>NUCLEOTIDE SEQUENCE [LARGE SCALE GENOMIC DNA]</scope>
    <source>
        <strain evidence="6 7">WMS-il1</strain>
    </source>
</reference>
<feature type="chain" id="PRO_5022199200" description="C3H1-type domain-containing protein" evidence="4">
    <location>
        <begin position="20"/>
        <end position="1121"/>
    </location>
</feature>
<gene>
    <name evidence="6" type="ORF">WMSIL1_LOCUS9437</name>
</gene>
<feature type="coiled-coil region" evidence="2">
    <location>
        <begin position="238"/>
        <end position="314"/>
    </location>
</feature>
<keyword evidence="1" id="KW-0862">Zinc</keyword>
<feature type="domain" description="C3H1-type" evidence="5">
    <location>
        <begin position="404"/>
        <end position="430"/>
    </location>
</feature>
<feature type="signal peptide" evidence="4">
    <location>
        <begin position="1"/>
        <end position="19"/>
    </location>
</feature>
<sequence>MLHKSGVLLLMTFTMKTSAEEDMLELSIDEIELRRRALESLRKPISAICPANERTGNGLSDQNNVINGEVSSREECDGNETPFKRDQQLELELRKRALLSLKRRQGNLRPSGSAPALNKITPTQSMKSLLNFEEDRFVISVRTHPNASTSSSSDEECSFESLPSVTIGSHAVKSSILSNANAKPPPQTSSVNSVGQTRTSFCKPAPKEKFILPKPTKSPVKASPSKKIPSLSSLHKALLKHARRREELEGNLKEREKQLLDKKRRTIMLQTAMVKLKKRMEILQKHYQGCQKEIIQLSKEKKAITSQLEIAKRKQEKLGTVIMQQSKKRKCRKSKPSYPAGLDQIVDYCNNMFDVLRVSFRINSPFFQYYNLFAISKRMLDEVEMSSGCNESTITDSAQPSGVDPDTPICPFYLNGNCSDITCIFQHPGESVTSTLKSIRSLVELEENLSPFTESQCPVCGFVFETLEDGHLPVICLSVSDWHSVFSKCEDWTPYLNSPIRTDSVVLLKHHLHAVLTFSDDAVISACDFLQDVNYHTDLLSFALNYCEIFSLADRKRLLRECLFRLLPKVHDLNISSAIYCMNGLLSVVYHIARFEWEVCGTRYGISLIENLLSVDSTNQLSLPIVHPARWGIWFLRMIVAVSPYFPTSPTHCPFIEPAKLISNQAIFEAAAVDMRLPCNNLSIFVSQCSEASIPLLSISPIISFCHLYVQFLAAKGDPQQGAMHCLNVLQNSKLLQISDNLLLPTVIHLANNCLSENQSHIYHLISEITDKLSMQTCFTYCLACSMVDHGKWESCSNVLTNHLSSLFSFQLPDATSVYSAFRQILCTSQHPPMKTRNIVYLWMCFGLFSMIHSFSTGLLPDFLNHVIARLENFQAYDSSLHCPLISLLMHLGLSLANLLPSSESYLDALNKLLFPSYLVNDADFCSHPPPWFLELLQFISMDKFSSSKSPGSLFARIVETYGFRCLKSLIIIDEVVNNEFLEWLQSACSIARLEKPADEEFWLLIASLGVKFHPKSSDDGRGFALYLNECLSEAVEALPLSSRLWRLYAVLVKNCGLGDCQMEMLRQRVARISPNMVSVVEEVLSKKTIAEVFLLLDKPLVEPLACANYNEWLNQLCIRG</sequence>
<feature type="zinc finger region" description="C3H1-type" evidence="1">
    <location>
        <begin position="404"/>
        <end position="430"/>
    </location>
</feature>
<evidence type="ECO:0000256" key="4">
    <source>
        <dbReference type="SAM" id="SignalP"/>
    </source>
</evidence>
<dbReference type="AlphaFoldDB" id="A0A564YT90"/>
<keyword evidence="1" id="KW-0863">Zinc-finger</keyword>
<dbReference type="GO" id="GO:0008270">
    <property type="term" value="F:zinc ion binding"/>
    <property type="evidence" value="ECO:0007669"/>
    <property type="project" value="UniProtKB-KW"/>
</dbReference>
<name>A0A564YT90_HYMDI</name>
<dbReference type="InterPro" id="IPR000571">
    <property type="entry name" value="Znf_CCCH"/>
</dbReference>
<evidence type="ECO:0000259" key="5">
    <source>
        <dbReference type="PROSITE" id="PS50103"/>
    </source>
</evidence>
<keyword evidence="1" id="KW-0479">Metal-binding</keyword>
<keyword evidence="7" id="KW-1185">Reference proteome</keyword>
<evidence type="ECO:0000256" key="2">
    <source>
        <dbReference type="SAM" id="Coils"/>
    </source>
</evidence>
<evidence type="ECO:0000256" key="1">
    <source>
        <dbReference type="PROSITE-ProRule" id="PRU00723"/>
    </source>
</evidence>
<evidence type="ECO:0000313" key="6">
    <source>
        <dbReference type="EMBL" id="VUZ50472.1"/>
    </source>
</evidence>
<dbReference type="Proteomes" id="UP000321570">
    <property type="component" value="Unassembled WGS sequence"/>
</dbReference>
<keyword evidence="4" id="KW-0732">Signal</keyword>
<keyword evidence="2" id="KW-0175">Coiled coil</keyword>
<feature type="compositionally biased region" description="Polar residues" evidence="3">
    <location>
        <begin position="188"/>
        <end position="199"/>
    </location>
</feature>